<proteinExistence type="inferred from homology"/>
<organism evidence="8 9">
    <name type="scientific">Hericium alpestre</name>
    <dbReference type="NCBI Taxonomy" id="135208"/>
    <lineage>
        <taxon>Eukaryota</taxon>
        <taxon>Fungi</taxon>
        <taxon>Dikarya</taxon>
        <taxon>Basidiomycota</taxon>
        <taxon>Agaricomycotina</taxon>
        <taxon>Agaricomycetes</taxon>
        <taxon>Russulales</taxon>
        <taxon>Hericiaceae</taxon>
        <taxon>Hericium</taxon>
    </lineage>
</organism>
<evidence type="ECO:0000256" key="3">
    <source>
        <dbReference type="ARBA" id="ARBA00022963"/>
    </source>
</evidence>
<sequence length="468" mass="53204">MLPPENDFNTDYVDEGHMRAFEEALRADDNAIVPDELASPTLSIGSRPGTPSSTHTTRIRKVSALSDFAPVNVKVKKRRRGERVTARRQDWLYLIVRWPLLFFIFLFITFEFGLYVLIRQLVNAKEWLYAWRGRKGLLRKKLRAATSYEEWKDAAAALDDYMHFNEWKKVDEDPFYDWRLVKKVKRSLHTLREKNDARGVLGVLETCVRNNFAGVDSSSETFYGTKDLIEGYISELESALQYIRESPLLSNEEKKRFFKSAHTNLGLTALCLSGGASFGYYHFGVVKAFLDAGVLPRVITGTSAGGLVGALICTRTEAELKGLLVPELGNKITACEEPFNVWFKRFWKTGARFDSVQWAKKATWFTRGSLTFHEAYMRTGRVLNISVIPADQHSPTKLLNYITAPDTIIWTALLASAAVPGILNPVVLMQKLKDGRVIPWNWGSKFKDGSLRQAPLSLYYSLYYPPKC</sequence>
<keyword evidence="9" id="KW-1185">Reference proteome</keyword>
<dbReference type="InterPro" id="IPR016035">
    <property type="entry name" value="Acyl_Trfase/lysoPLipase"/>
</dbReference>
<feature type="transmembrane region" description="Helical" evidence="6">
    <location>
        <begin position="264"/>
        <end position="283"/>
    </location>
</feature>
<feature type="active site" description="Nucleophile" evidence="5">
    <location>
        <position position="303"/>
    </location>
</feature>
<comment type="caution">
    <text evidence="5">Lacks conserved residue(s) required for the propagation of feature annotation.</text>
</comment>
<keyword evidence="6" id="KW-0472">Membrane</keyword>
<dbReference type="PANTHER" id="PTHR14226:SF66">
    <property type="entry name" value="TRIACYLGLYCEROL LIPASE PTL2"/>
    <property type="match status" value="1"/>
</dbReference>
<evidence type="ECO:0000259" key="7">
    <source>
        <dbReference type="PROSITE" id="PS51635"/>
    </source>
</evidence>
<evidence type="ECO:0000313" key="9">
    <source>
        <dbReference type="Proteomes" id="UP000298061"/>
    </source>
</evidence>
<keyword evidence="6" id="KW-1133">Transmembrane helix</keyword>
<dbReference type="SUPFAM" id="SSF52151">
    <property type="entry name" value="FabD/lysophospholipase-like"/>
    <property type="match status" value="1"/>
</dbReference>
<dbReference type="OrthoDB" id="15478at2759"/>
<dbReference type="PANTHER" id="PTHR14226">
    <property type="entry name" value="NEUROPATHY TARGET ESTERASE/SWISS CHEESE D.MELANOGASTER"/>
    <property type="match status" value="1"/>
</dbReference>
<keyword evidence="2 5" id="KW-0378">Hydrolase</keyword>
<feature type="transmembrane region" description="Helical" evidence="6">
    <location>
        <begin position="408"/>
        <end position="428"/>
    </location>
</feature>
<reference evidence="8 9" key="1">
    <citation type="submission" date="2019-02" db="EMBL/GenBank/DDBJ databases">
        <title>Genome sequencing of the rare red list fungi Hericium alpestre (H. flagellum).</title>
        <authorList>
            <person name="Buettner E."/>
            <person name="Kellner H."/>
        </authorList>
    </citation>
    <scope>NUCLEOTIDE SEQUENCE [LARGE SCALE GENOMIC DNA]</scope>
    <source>
        <strain evidence="8 9">DSM 108284</strain>
    </source>
</reference>
<feature type="domain" description="PNPLA" evidence="7">
    <location>
        <begin position="270"/>
        <end position="462"/>
    </location>
</feature>
<keyword evidence="3 5" id="KW-0442">Lipid degradation</keyword>
<keyword evidence="6" id="KW-0812">Transmembrane</keyword>
<comment type="caution">
    <text evidence="8">The sequence shown here is derived from an EMBL/GenBank/DDBJ whole genome shotgun (WGS) entry which is preliminary data.</text>
</comment>
<gene>
    <name evidence="8" type="ORF">EWM64_g1287</name>
</gene>
<accession>A0A4Z0A8W3</accession>
<dbReference type="InterPro" id="IPR021771">
    <property type="entry name" value="Triacylglycerol_lipase_N"/>
</dbReference>
<dbReference type="STRING" id="135208.A0A4Z0A8W3"/>
<protein>
    <recommendedName>
        <fullName evidence="7">PNPLA domain-containing protein</fullName>
    </recommendedName>
</protein>
<dbReference type="EMBL" id="SFCI01000084">
    <property type="protein sequence ID" value="TFY82714.1"/>
    <property type="molecule type" value="Genomic_DNA"/>
</dbReference>
<feature type="active site" description="Proton acceptor" evidence="5">
    <location>
        <position position="448"/>
    </location>
</feature>
<dbReference type="GO" id="GO:0016042">
    <property type="term" value="P:lipid catabolic process"/>
    <property type="evidence" value="ECO:0007669"/>
    <property type="project" value="UniProtKB-UniRule"/>
</dbReference>
<evidence type="ECO:0000256" key="2">
    <source>
        <dbReference type="ARBA" id="ARBA00022801"/>
    </source>
</evidence>
<evidence type="ECO:0000256" key="5">
    <source>
        <dbReference type="PROSITE-ProRule" id="PRU01161"/>
    </source>
</evidence>
<dbReference type="PROSITE" id="PS51635">
    <property type="entry name" value="PNPLA"/>
    <property type="match status" value="1"/>
</dbReference>
<dbReference type="InterPro" id="IPR050301">
    <property type="entry name" value="NTE"/>
</dbReference>
<evidence type="ECO:0000256" key="6">
    <source>
        <dbReference type="SAM" id="Phobius"/>
    </source>
</evidence>
<feature type="transmembrane region" description="Helical" evidence="6">
    <location>
        <begin position="98"/>
        <end position="118"/>
    </location>
</feature>
<evidence type="ECO:0000256" key="4">
    <source>
        <dbReference type="ARBA" id="ARBA00023098"/>
    </source>
</evidence>
<evidence type="ECO:0000313" key="8">
    <source>
        <dbReference type="EMBL" id="TFY82714.1"/>
    </source>
</evidence>
<dbReference type="InterPro" id="IPR002641">
    <property type="entry name" value="PNPLA_dom"/>
</dbReference>
<dbReference type="Pfam" id="PF11815">
    <property type="entry name" value="DUF3336"/>
    <property type="match status" value="1"/>
</dbReference>
<keyword evidence="4 5" id="KW-0443">Lipid metabolism</keyword>
<evidence type="ECO:0000256" key="1">
    <source>
        <dbReference type="ARBA" id="ARBA00006104"/>
    </source>
</evidence>
<dbReference type="Pfam" id="PF01734">
    <property type="entry name" value="Patatin"/>
    <property type="match status" value="1"/>
</dbReference>
<dbReference type="GO" id="GO:0006641">
    <property type="term" value="P:triglyceride metabolic process"/>
    <property type="evidence" value="ECO:0007669"/>
    <property type="project" value="UniProtKB-ARBA"/>
</dbReference>
<feature type="short sequence motif" description="GXSXG" evidence="5">
    <location>
        <begin position="301"/>
        <end position="305"/>
    </location>
</feature>
<dbReference type="AlphaFoldDB" id="A0A4Z0A8W3"/>
<dbReference type="Gene3D" id="3.40.1090.10">
    <property type="entry name" value="Cytosolic phospholipase A2 catalytic domain"/>
    <property type="match status" value="2"/>
</dbReference>
<name>A0A4Z0A8W3_9AGAM</name>
<comment type="similarity">
    <text evidence="1">Belongs to the PLPL family.</text>
</comment>
<dbReference type="Proteomes" id="UP000298061">
    <property type="component" value="Unassembled WGS sequence"/>
</dbReference>
<dbReference type="GO" id="GO:0004806">
    <property type="term" value="F:triacylglycerol lipase activity"/>
    <property type="evidence" value="ECO:0007669"/>
    <property type="project" value="InterPro"/>
</dbReference>